<evidence type="ECO:0000313" key="4">
    <source>
        <dbReference type="Proteomes" id="UP000270094"/>
    </source>
</evidence>
<organism evidence="3 4">
    <name type="scientific">Strongylus vulgaris</name>
    <name type="common">Blood worm</name>
    <dbReference type="NCBI Taxonomy" id="40348"/>
    <lineage>
        <taxon>Eukaryota</taxon>
        <taxon>Metazoa</taxon>
        <taxon>Ecdysozoa</taxon>
        <taxon>Nematoda</taxon>
        <taxon>Chromadorea</taxon>
        <taxon>Rhabditida</taxon>
        <taxon>Rhabditina</taxon>
        <taxon>Rhabditomorpha</taxon>
        <taxon>Strongyloidea</taxon>
        <taxon>Strongylidae</taxon>
        <taxon>Strongylus</taxon>
    </lineage>
</organism>
<evidence type="ECO:0000256" key="2">
    <source>
        <dbReference type="SAM" id="Phobius"/>
    </source>
</evidence>
<accession>A0A3P7JBD6</accession>
<keyword evidence="2" id="KW-1133">Transmembrane helix</keyword>
<evidence type="ECO:0000256" key="1">
    <source>
        <dbReference type="SAM" id="MobiDB-lite"/>
    </source>
</evidence>
<reference evidence="3 4" key="1">
    <citation type="submission" date="2018-11" db="EMBL/GenBank/DDBJ databases">
        <authorList>
            <consortium name="Pathogen Informatics"/>
        </authorList>
    </citation>
    <scope>NUCLEOTIDE SEQUENCE [LARGE SCALE GENOMIC DNA]</scope>
</reference>
<keyword evidence="2" id="KW-0472">Membrane</keyword>
<name>A0A3P7JBD6_STRVU</name>
<sequence>MDSSTPTPDRSINGLIFFLTLSLFLTALTSGLLVCLSKIWCSHRKSSSQSLTAAQRQSVPVGGSFTDSDSDEEAQPTSNRPPMVRRLCK</sequence>
<feature type="compositionally biased region" description="Polar residues" evidence="1">
    <location>
        <begin position="47"/>
        <end position="58"/>
    </location>
</feature>
<gene>
    <name evidence="3" type="ORF">SVUK_LOCUS12307</name>
</gene>
<dbReference type="AlphaFoldDB" id="A0A3P7JBD6"/>
<dbReference type="Proteomes" id="UP000270094">
    <property type="component" value="Unassembled WGS sequence"/>
</dbReference>
<protein>
    <submittedName>
        <fullName evidence="3">Uncharacterized protein</fullName>
    </submittedName>
</protein>
<proteinExistence type="predicted"/>
<evidence type="ECO:0000313" key="3">
    <source>
        <dbReference type="EMBL" id="VDM77309.1"/>
    </source>
</evidence>
<keyword evidence="2" id="KW-0812">Transmembrane</keyword>
<dbReference type="OrthoDB" id="5815665at2759"/>
<dbReference type="EMBL" id="UYYB01098909">
    <property type="protein sequence ID" value="VDM77309.1"/>
    <property type="molecule type" value="Genomic_DNA"/>
</dbReference>
<feature type="transmembrane region" description="Helical" evidence="2">
    <location>
        <begin position="12"/>
        <end position="36"/>
    </location>
</feature>
<feature type="region of interest" description="Disordered" evidence="1">
    <location>
        <begin position="47"/>
        <end position="89"/>
    </location>
</feature>
<keyword evidence="4" id="KW-1185">Reference proteome</keyword>